<proteinExistence type="predicted"/>
<feature type="transmembrane region" description="Helical" evidence="2">
    <location>
        <begin position="417"/>
        <end position="439"/>
    </location>
</feature>
<dbReference type="EMBL" id="PYSW02000001">
    <property type="protein sequence ID" value="KAG2394146.1"/>
    <property type="molecule type" value="Genomic_DNA"/>
</dbReference>
<keyword evidence="2" id="KW-0812">Transmembrane</keyword>
<accession>A0AA88KSI1</accession>
<keyword evidence="2" id="KW-0472">Membrane</keyword>
<evidence type="ECO:0000313" key="4">
    <source>
        <dbReference type="Proteomes" id="UP000816034"/>
    </source>
</evidence>
<evidence type="ECO:0000256" key="2">
    <source>
        <dbReference type="SAM" id="Phobius"/>
    </source>
</evidence>
<evidence type="ECO:0000256" key="1">
    <source>
        <dbReference type="SAM" id="MobiDB-lite"/>
    </source>
</evidence>
<sequence>MDATRKNILIASSRTFSSLSTMTGKKEDQESKQDQKSTKDNEKDHFKVFDFKTWFYMVGYCSLPYAMFLVYYYFKRLSLTRNENLKLLLNESMPNEQDKLLNVLKEILSLVKAHHEVSECALEILSRIFHKRSSPKLSEEFFTLSTQPNSEFNTIELALNILRENYSQFNFKDAWILTNSLPPSNNKYRLNKKEKMALEMIKNVFSNSNLLEHILKEDENNQYANHLALLFKSENALDKCIATLCVNQMVRTLDNVSDSTTLSVSQLLHSNLVKSMIQSSTNTSMPDYDFRDQVRILEDRMNMVSSGKTGSPLPSTRTWLNPNYSNNQHMFVKALILSSAFVFFIHAKRPQSLKLLNLSKTMIRSTMLFTYTVLIGNYRPTHQLQSETTHQNNKSLPLREYIRNWNHDQFTYYYSDFMLFCFMYGFVRNWFAFLPFPLLY</sequence>
<dbReference type="RefSeq" id="XP_044556040.1">
    <property type="nucleotide sequence ID" value="XM_044693491.1"/>
</dbReference>
<name>A0AA88KSI1_NAELO</name>
<feature type="transmembrane region" description="Helical" evidence="2">
    <location>
        <begin position="54"/>
        <end position="74"/>
    </location>
</feature>
<feature type="compositionally biased region" description="Basic and acidic residues" evidence="1">
    <location>
        <begin position="24"/>
        <end position="39"/>
    </location>
</feature>
<comment type="caution">
    <text evidence="3">The sequence shown here is derived from an EMBL/GenBank/DDBJ whole genome shotgun (WGS) entry which is preliminary data.</text>
</comment>
<gene>
    <name evidence="3" type="ORF">C9374_003910</name>
</gene>
<protein>
    <submittedName>
        <fullName evidence="3">Uncharacterized protein</fullName>
    </submittedName>
</protein>
<organism evidence="3 4">
    <name type="scientific">Naegleria lovaniensis</name>
    <name type="common">Amoeba</name>
    <dbReference type="NCBI Taxonomy" id="51637"/>
    <lineage>
        <taxon>Eukaryota</taxon>
        <taxon>Discoba</taxon>
        <taxon>Heterolobosea</taxon>
        <taxon>Tetramitia</taxon>
        <taxon>Eutetramitia</taxon>
        <taxon>Vahlkampfiidae</taxon>
        <taxon>Naegleria</taxon>
    </lineage>
</organism>
<reference evidence="3 4" key="1">
    <citation type="journal article" date="2018" name="BMC Genomics">
        <title>The genome of Naegleria lovaniensis, the basis for a comparative approach to unravel pathogenicity factors of the human pathogenic amoeba N. fowleri.</title>
        <authorList>
            <person name="Liechti N."/>
            <person name="Schurch N."/>
            <person name="Bruggmann R."/>
            <person name="Wittwer M."/>
        </authorList>
    </citation>
    <scope>NUCLEOTIDE SEQUENCE [LARGE SCALE GENOMIC DNA]</scope>
    <source>
        <strain evidence="3 4">ATCC 30569</strain>
    </source>
</reference>
<feature type="region of interest" description="Disordered" evidence="1">
    <location>
        <begin position="18"/>
        <end position="39"/>
    </location>
</feature>
<dbReference type="AlphaFoldDB" id="A0AA88KSI1"/>
<keyword evidence="2" id="KW-1133">Transmembrane helix</keyword>
<keyword evidence="4" id="KW-1185">Reference proteome</keyword>
<evidence type="ECO:0000313" key="3">
    <source>
        <dbReference type="EMBL" id="KAG2394146.1"/>
    </source>
</evidence>
<dbReference type="GeneID" id="68096365"/>
<dbReference type="Proteomes" id="UP000816034">
    <property type="component" value="Unassembled WGS sequence"/>
</dbReference>